<evidence type="ECO:0000313" key="19">
    <source>
        <dbReference type="Proteomes" id="UP000113624"/>
    </source>
</evidence>
<comment type="function">
    <text evidence="15">Forms an icosahedral capsid with a T=7 symmetry.</text>
</comment>
<evidence type="ECO:0000256" key="1">
    <source>
        <dbReference type="ARBA" id="ARBA00004147"/>
    </source>
</evidence>
<evidence type="ECO:0000256" key="12">
    <source>
        <dbReference type="ARBA" id="ARBA00022921"/>
    </source>
</evidence>
<evidence type="ECO:0000256" key="14">
    <source>
        <dbReference type="ARBA" id="ARBA00023296"/>
    </source>
</evidence>
<keyword evidence="11" id="KW-1164">Virus endocytosis by host</keyword>
<evidence type="ECO:0000256" key="15">
    <source>
        <dbReference type="PIRNR" id="PIRNR003376"/>
    </source>
</evidence>
<evidence type="ECO:0000256" key="10">
    <source>
        <dbReference type="ARBA" id="ARBA00022844"/>
    </source>
</evidence>
<feature type="disulfide bond" description="Interchain" evidence="16">
    <location>
        <position position="213"/>
    </location>
</feature>
<comment type="similarity">
    <text evidence="3 15">Belongs to the polyomaviruses coat protein VP1 family.</text>
</comment>
<reference evidence="18 19" key="1">
    <citation type="journal article" date="2016" name="Genome Announc.">
        <title>Genome Sequence of Bovine Polyomavirus 1 Detected in a Salers Cow (Bos taurus) from Catalonia, Spain.</title>
        <authorList>
            <person name="Ben Salem N."/>
            <person name="Perez de Val B."/>
            <person name="Martin M."/>
            <person name="Moens U."/>
            <person name="Ehlers B."/>
        </authorList>
    </citation>
    <scope>NUCLEOTIDE SEQUENCE [LARGE SCALE GENOMIC DNA]</scope>
    <source>
        <strain evidence="18">#7535</strain>
    </source>
</reference>
<keyword evidence="10 15" id="KW-0946">Virion</keyword>
<dbReference type="SMR" id="A0A0S2SW53"/>
<organism evidence="18 19">
    <name type="scientific">Bovine polyomavirus 1</name>
    <dbReference type="NCBI Taxonomy" id="1561702"/>
    <lineage>
        <taxon>Viruses</taxon>
        <taxon>Monodnaviria</taxon>
        <taxon>Shotokuvirae</taxon>
        <taxon>Cossaviricota</taxon>
        <taxon>Papovaviricetes</taxon>
        <taxon>Sepolyvirales</taxon>
        <taxon>Polyomaviridae</taxon>
        <taxon>Epsilonpolyomavirus</taxon>
        <taxon>Bovine polyomavirus</taxon>
    </lineage>
</organism>
<evidence type="ECO:0000256" key="3">
    <source>
        <dbReference type="ARBA" id="ARBA00006893"/>
    </source>
</evidence>
<evidence type="ECO:0000256" key="8">
    <source>
        <dbReference type="ARBA" id="ARBA00022804"/>
    </source>
</evidence>
<dbReference type="Pfam" id="PF00718">
    <property type="entry name" value="Polyoma_coat"/>
    <property type="match status" value="1"/>
</dbReference>
<comment type="subcellular location">
    <subcellularLocation>
        <location evidence="1">Host nucleus</location>
    </subcellularLocation>
    <subcellularLocation>
        <location evidence="2">Virion</location>
    </subcellularLocation>
</comment>
<dbReference type="EMBL" id="KU170643">
    <property type="protein sequence ID" value="ALP46095.1"/>
    <property type="molecule type" value="Genomic_DNA"/>
</dbReference>
<dbReference type="SUPFAM" id="SSF88648">
    <property type="entry name" value="Group I dsDNA viruses"/>
    <property type="match status" value="1"/>
</dbReference>
<name>A0A0S2SW53_POVBO</name>
<dbReference type="GO" id="GO:0075509">
    <property type="term" value="P:endocytosis involved in viral entry into host cell"/>
    <property type="evidence" value="ECO:0007669"/>
    <property type="project" value="UniProtKB-KW"/>
</dbReference>
<dbReference type="GO" id="GO:0005198">
    <property type="term" value="F:structural molecule activity"/>
    <property type="evidence" value="ECO:0007669"/>
    <property type="project" value="UniProtKB-UniRule"/>
</dbReference>
<evidence type="ECO:0000256" key="7">
    <source>
        <dbReference type="ARBA" id="ARBA00022595"/>
    </source>
</evidence>
<dbReference type="GO" id="GO:0042025">
    <property type="term" value="C:host cell nucleus"/>
    <property type="evidence" value="ECO:0007669"/>
    <property type="project" value="UniProtKB-SubCell"/>
</dbReference>
<evidence type="ECO:0000256" key="4">
    <source>
        <dbReference type="ARBA" id="ARBA00022561"/>
    </source>
</evidence>
<evidence type="ECO:0000256" key="9">
    <source>
        <dbReference type="ARBA" id="ARBA00022828"/>
    </source>
</evidence>
<keyword evidence="5 15" id="KW-1048">Host nucleus</keyword>
<dbReference type="GO" id="GO:0039620">
    <property type="term" value="C:T=7 icosahedral viral capsid"/>
    <property type="evidence" value="ECO:0007669"/>
    <property type="project" value="UniProtKB-UniRule"/>
</dbReference>
<evidence type="ECO:0000256" key="6">
    <source>
        <dbReference type="ARBA" id="ARBA00022581"/>
    </source>
</evidence>
<keyword evidence="12 15" id="KW-0426">Late protein</keyword>
<evidence type="ECO:0000256" key="16">
    <source>
        <dbReference type="PIRSR" id="PIRSR003376-50"/>
    </source>
</evidence>
<feature type="region of interest" description="Disordered" evidence="17">
    <location>
        <begin position="1"/>
        <end position="22"/>
    </location>
</feature>
<dbReference type="InterPro" id="IPR036931">
    <property type="entry name" value="Polyomavir_VP1_sf"/>
</dbReference>
<keyword evidence="9 15" id="KW-1145">T=7 icosahedral capsid protein</keyword>
<protein>
    <recommendedName>
        <fullName evidence="15">Capsid protein VP1</fullName>
    </recommendedName>
</protein>
<accession>A0A0S2SW53</accession>
<keyword evidence="8 15" id="KW-1161">Viral attachment to host cell</keyword>
<evidence type="ECO:0000256" key="11">
    <source>
        <dbReference type="ARBA" id="ARBA00022890"/>
    </source>
</evidence>
<dbReference type="GO" id="GO:0019062">
    <property type="term" value="P:virion attachment to host cell"/>
    <property type="evidence" value="ECO:0007669"/>
    <property type="project" value="UniProtKB-UniRule"/>
</dbReference>
<evidence type="ECO:0000256" key="5">
    <source>
        <dbReference type="ARBA" id="ARBA00022562"/>
    </source>
</evidence>
<keyword evidence="6 15" id="KW-0945">Host-virus interaction</keyword>
<keyword evidence="13 16" id="KW-1015">Disulfide bond</keyword>
<keyword evidence="14" id="KW-1160">Virus entry into host cell</keyword>
<dbReference type="InterPro" id="IPR000662">
    <property type="entry name" value="Capsid_VP1_Polyomavir"/>
</dbReference>
<evidence type="ECO:0000313" key="18">
    <source>
        <dbReference type="EMBL" id="ALP46095.1"/>
    </source>
</evidence>
<keyword evidence="4 15" id="KW-0167">Capsid protein</keyword>
<evidence type="ECO:0000256" key="13">
    <source>
        <dbReference type="ARBA" id="ARBA00023157"/>
    </source>
</evidence>
<dbReference type="InterPro" id="IPR011222">
    <property type="entry name" value="dsDNA_vir_gr_I_capsid"/>
</dbReference>
<dbReference type="Proteomes" id="UP000113624">
    <property type="component" value="Genome"/>
</dbReference>
<evidence type="ECO:0000256" key="17">
    <source>
        <dbReference type="SAM" id="MobiDB-lite"/>
    </source>
</evidence>
<dbReference type="Gene3D" id="2.60.175.10">
    <property type="entry name" value="Capsid protein VP1,Polyomavirus"/>
    <property type="match status" value="1"/>
</dbReference>
<dbReference type="PIRSF" id="PIRSF003376">
    <property type="entry name" value="Capsid_VP1_Polyomavir"/>
    <property type="match status" value="1"/>
</dbReference>
<keyword evidence="7" id="KW-1162">Viral penetration into host cytoplasm</keyword>
<evidence type="ECO:0000256" key="2">
    <source>
        <dbReference type="ARBA" id="ARBA00004328"/>
    </source>
</evidence>
<sequence>MSRMRKNMNPPKKGLKGQPSPVPKLIIKGGIEVLGLRTGPDSTTTIELFLNPRMGQSTESEYYGFSDNQRGSTSRTDEDLISAELPRYSLGVVQLPLLNEKLTDDVLLMWEAVSCKTEVVGVNTLTTCHGYKKRYSPSAGQGSAMPIEGINYHFFAVGGEPLEIQFICEDFKAPYHPTETIVPPKDKLSNKSQVLDPTLKGILDKDGVYPVECWCPDPSKNENTRYFGTYTGGVSTPPVLQFTNTVTTILLDENGVGPLCKADKLYITAADICGFLTQPNDQQQFRGLPRYMSVTLRKRLVKNPYPIASILTSLFTNSLPPVTSQEMDKQVEEVRIYQGVEGLPGDPDMVRYINKFGQEETCIPK</sequence>
<comment type="subunit">
    <text evidence="15">Homomultimer.</text>
</comment>
<proteinExistence type="inferred from homology"/>
<gene>
    <name evidence="18" type="primary">VP1</name>
</gene>